<dbReference type="AlphaFoldDB" id="A0AAD5SCY0"/>
<evidence type="ECO:0000313" key="2">
    <source>
        <dbReference type="Proteomes" id="UP001212841"/>
    </source>
</evidence>
<evidence type="ECO:0000313" key="1">
    <source>
        <dbReference type="EMBL" id="KAJ3050870.1"/>
    </source>
</evidence>
<keyword evidence="2" id="KW-1185">Reference proteome</keyword>
<accession>A0AAD5SCY0</accession>
<organism evidence="1 2">
    <name type="scientific">Rhizophlyctis rosea</name>
    <dbReference type="NCBI Taxonomy" id="64517"/>
    <lineage>
        <taxon>Eukaryota</taxon>
        <taxon>Fungi</taxon>
        <taxon>Fungi incertae sedis</taxon>
        <taxon>Chytridiomycota</taxon>
        <taxon>Chytridiomycota incertae sedis</taxon>
        <taxon>Chytridiomycetes</taxon>
        <taxon>Rhizophlyctidales</taxon>
        <taxon>Rhizophlyctidaceae</taxon>
        <taxon>Rhizophlyctis</taxon>
    </lineage>
</organism>
<reference evidence="1" key="1">
    <citation type="submission" date="2020-05" db="EMBL/GenBank/DDBJ databases">
        <title>Phylogenomic resolution of chytrid fungi.</title>
        <authorList>
            <person name="Stajich J.E."/>
            <person name="Amses K."/>
            <person name="Simmons R."/>
            <person name="Seto K."/>
            <person name="Myers J."/>
            <person name="Bonds A."/>
            <person name="Quandt C.A."/>
            <person name="Barry K."/>
            <person name="Liu P."/>
            <person name="Grigoriev I."/>
            <person name="Longcore J.E."/>
            <person name="James T.Y."/>
        </authorList>
    </citation>
    <scope>NUCLEOTIDE SEQUENCE</scope>
    <source>
        <strain evidence="1">JEL0318</strain>
    </source>
</reference>
<comment type="caution">
    <text evidence="1">The sequence shown here is derived from an EMBL/GenBank/DDBJ whole genome shotgun (WGS) entry which is preliminary data.</text>
</comment>
<gene>
    <name evidence="1" type="ORF">HK097_008150</name>
</gene>
<protein>
    <submittedName>
        <fullName evidence="1">Uncharacterized protein</fullName>
    </submittedName>
</protein>
<proteinExistence type="predicted"/>
<dbReference type="EMBL" id="JADGJD010000461">
    <property type="protein sequence ID" value="KAJ3050870.1"/>
    <property type="molecule type" value="Genomic_DNA"/>
</dbReference>
<name>A0AAD5SCY0_9FUNG</name>
<dbReference type="Proteomes" id="UP001212841">
    <property type="component" value="Unassembled WGS sequence"/>
</dbReference>
<sequence>MSVDTQHRYLTGDHFILIFDYLDISTLLALSATGTIFQKQLRPSKPASINPKSSDHKYDFSPYLANRIVNTLLAPYEGVTTGTFDITSCLPRKVLNSNSDPLTTVAIRTFETIAQLMTTLYHSVCAKLDKTLLPNIRRIPTWSLDKQKWLDGPNREREIRYWRNRGSERIAATLETEYENAKKGVASRWDTPMIPRGFIKHQTSNPKPPIILPLDAIIISRYFGHFIHHIVREVKSDPLALQSPFGMRTDNGEPECPCCRGPIQRNEFTEDHSGWCTIEGQCKLLIGCGSTLEGLYDFTTNLYLDCTPGGQSSTYGAVYHCGGRAGVGLEFLAHSVTDLVRGLVKTLEYVDGGMRVGAAVKWKRSLPIGEDEWQLYEGLSWVHMARDVVVPHMRENSILV</sequence>